<dbReference type="OrthoDB" id="9804315at2"/>
<dbReference type="GO" id="GO:0046452">
    <property type="term" value="P:dihydrofolate metabolic process"/>
    <property type="evidence" value="ECO:0007669"/>
    <property type="project" value="TreeGrafter"/>
</dbReference>
<dbReference type="InterPro" id="IPR017925">
    <property type="entry name" value="DHFR_CS"/>
</dbReference>
<gene>
    <name evidence="11" type="primary">dhfrIII</name>
    <name evidence="11" type="ORF">Pan265_09680</name>
</gene>
<accession>A0A518BVW9</accession>
<dbReference type="EC" id="1.5.1.3" evidence="3 8"/>
<dbReference type="CDD" id="cd00209">
    <property type="entry name" value="DHFR"/>
    <property type="match status" value="1"/>
</dbReference>
<comment type="function">
    <text evidence="7 8">Key enzyme in folate metabolism. Catalyzes an essential reaction for de novo glycine and purine synthesis, and for DNA precursor synthesis.</text>
</comment>
<proteinExistence type="inferred from homology"/>
<keyword evidence="12" id="KW-1185">Reference proteome</keyword>
<dbReference type="KEGG" id="mcad:Pan265_09680"/>
<dbReference type="GO" id="GO:0046655">
    <property type="term" value="P:folic acid metabolic process"/>
    <property type="evidence" value="ECO:0007669"/>
    <property type="project" value="TreeGrafter"/>
</dbReference>
<organism evidence="11 12">
    <name type="scientific">Mucisphaera calidilacus</name>
    <dbReference type="NCBI Taxonomy" id="2527982"/>
    <lineage>
        <taxon>Bacteria</taxon>
        <taxon>Pseudomonadati</taxon>
        <taxon>Planctomycetota</taxon>
        <taxon>Phycisphaerae</taxon>
        <taxon>Phycisphaerales</taxon>
        <taxon>Phycisphaeraceae</taxon>
        <taxon>Mucisphaera</taxon>
    </lineage>
</organism>
<dbReference type="Pfam" id="PF00186">
    <property type="entry name" value="DHFR_1"/>
    <property type="match status" value="1"/>
</dbReference>
<keyword evidence="5 8" id="KW-0521">NADP</keyword>
<evidence type="ECO:0000313" key="12">
    <source>
        <dbReference type="Proteomes" id="UP000320386"/>
    </source>
</evidence>
<dbReference type="GO" id="GO:0050661">
    <property type="term" value="F:NADP binding"/>
    <property type="evidence" value="ECO:0007669"/>
    <property type="project" value="InterPro"/>
</dbReference>
<dbReference type="PROSITE" id="PS51330">
    <property type="entry name" value="DHFR_2"/>
    <property type="match status" value="1"/>
</dbReference>
<dbReference type="PRINTS" id="PR00070">
    <property type="entry name" value="DHFR"/>
</dbReference>
<dbReference type="Gene3D" id="3.40.430.10">
    <property type="entry name" value="Dihydrofolate Reductase, subunit A"/>
    <property type="match status" value="1"/>
</dbReference>
<comment type="similarity">
    <text evidence="2 8 9">Belongs to the dihydrofolate reductase family.</text>
</comment>
<comment type="pathway">
    <text evidence="1 8">Cofactor biosynthesis; tetrahydrofolate biosynthesis; 5,6,7,8-tetrahydrofolate from 7,8-dihydrofolate: step 1/1.</text>
</comment>
<evidence type="ECO:0000256" key="8">
    <source>
        <dbReference type="PIRNR" id="PIRNR000194"/>
    </source>
</evidence>
<feature type="domain" description="DHFR" evidence="10">
    <location>
        <begin position="2"/>
        <end position="161"/>
    </location>
</feature>
<dbReference type="SUPFAM" id="SSF53597">
    <property type="entry name" value="Dihydrofolate reductase-like"/>
    <property type="match status" value="1"/>
</dbReference>
<dbReference type="RefSeq" id="WP_145445255.1">
    <property type="nucleotide sequence ID" value="NZ_CP036280.1"/>
</dbReference>
<evidence type="ECO:0000256" key="3">
    <source>
        <dbReference type="ARBA" id="ARBA00012856"/>
    </source>
</evidence>
<evidence type="ECO:0000256" key="5">
    <source>
        <dbReference type="ARBA" id="ARBA00022857"/>
    </source>
</evidence>
<keyword evidence="6 8" id="KW-0560">Oxidoreductase</keyword>
<dbReference type="PIRSF" id="PIRSF000194">
    <property type="entry name" value="DHFR"/>
    <property type="match status" value="1"/>
</dbReference>
<dbReference type="InterPro" id="IPR001796">
    <property type="entry name" value="DHFR_dom"/>
</dbReference>
<evidence type="ECO:0000259" key="10">
    <source>
        <dbReference type="PROSITE" id="PS51330"/>
    </source>
</evidence>
<reference evidence="11 12" key="1">
    <citation type="submission" date="2019-02" db="EMBL/GenBank/DDBJ databases">
        <title>Deep-cultivation of Planctomycetes and their phenomic and genomic characterization uncovers novel biology.</title>
        <authorList>
            <person name="Wiegand S."/>
            <person name="Jogler M."/>
            <person name="Boedeker C."/>
            <person name="Pinto D."/>
            <person name="Vollmers J."/>
            <person name="Rivas-Marin E."/>
            <person name="Kohn T."/>
            <person name="Peeters S.H."/>
            <person name="Heuer A."/>
            <person name="Rast P."/>
            <person name="Oberbeckmann S."/>
            <person name="Bunk B."/>
            <person name="Jeske O."/>
            <person name="Meyerdierks A."/>
            <person name="Storesund J.E."/>
            <person name="Kallscheuer N."/>
            <person name="Luecker S."/>
            <person name="Lage O.M."/>
            <person name="Pohl T."/>
            <person name="Merkel B.J."/>
            <person name="Hornburger P."/>
            <person name="Mueller R.-W."/>
            <person name="Bruemmer F."/>
            <person name="Labrenz M."/>
            <person name="Spormann A.M."/>
            <person name="Op den Camp H."/>
            <person name="Overmann J."/>
            <person name="Amann R."/>
            <person name="Jetten M.S.M."/>
            <person name="Mascher T."/>
            <person name="Medema M.H."/>
            <person name="Devos D.P."/>
            <person name="Kaster A.-K."/>
            <person name="Ovreas L."/>
            <person name="Rohde M."/>
            <person name="Galperin M.Y."/>
            <person name="Jogler C."/>
        </authorList>
    </citation>
    <scope>NUCLEOTIDE SEQUENCE [LARGE SCALE GENOMIC DNA]</scope>
    <source>
        <strain evidence="11 12">Pan265</strain>
    </source>
</reference>
<name>A0A518BVW9_9BACT</name>
<dbReference type="PROSITE" id="PS00075">
    <property type="entry name" value="DHFR_1"/>
    <property type="match status" value="1"/>
</dbReference>
<evidence type="ECO:0000256" key="7">
    <source>
        <dbReference type="ARBA" id="ARBA00025067"/>
    </source>
</evidence>
<evidence type="ECO:0000313" key="11">
    <source>
        <dbReference type="EMBL" id="QDU71119.1"/>
    </source>
</evidence>
<dbReference type="GO" id="GO:0046654">
    <property type="term" value="P:tetrahydrofolate biosynthetic process"/>
    <property type="evidence" value="ECO:0007669"/>
    <property type="project" value="UniProtKB-UniPathway"/>
</dbReference>
<dbReference type="GO" id="GO:0005829">
    <property type="term" value="C:cytosol"/>
    <property type="evidence" value="ECO:0007669"/>
    <property type="project" value="TreeGrafter"/>
</dbReference>
<evidence type="ECO:0000256" key="9">
    <source>
        <dbReference type="RuleBase" id="RU004474"/>
    </source>
</evidence>
<dbReference type="UniPathway" id="UPA00077">
    <property type="reaction ID" value="UER00158"/>
</dbReference>
<comment type="catalytic activity">
    <reaction evidence="8">
        <text>(6S)-5,6,7,8-tetrahydrofolate + NADP(+) = 7,8-dihydrofolate + NADPH + H(+)</text>
        <dbReference type="Rhea" id="RHEA:15009"/>
        <dbReference type="ChEBI" id="CHEBI:15378"/>
        <dbReference type="ChEBI" id="CHEBI:57451"/>
        <dbReference type="ChEBI" id="CHEBI:57453"/>
        <dbReference type="ChEBI" id="CHEBI:57783"/>
        <dbReference type="ChEBI" id="CHEBI:58349"/>
        <dbReference type="EC" id="1.5.1.3"/>
    </reaction>
</comment>
<dbReference type="AlphaFoldDB" id="A0A518BVW9"/>
<dbReference type="InterPro" id="IPR024072">
    <property type="entry name" value="DHFR-like_dom_sf"/>
</dbReference>
<protein>
    <recommendedName>
        <fullName evidence="3 8">Dihydrofolate reductase</fullName>
        <ecNumber evidence="3 8">1.5.1.3</ecNumber>
    </recommendedName>
</protein>
<dbReference type="Proteomes" id="UP000320386">
    <property type="component" value="Chromosome"/>
</dbReference>
<dbReference type="PANTHER" id="PTHR48069:SF3">
    <property type="entry name" value="DIHYDROFOLATE REDUCTASE"/>
    <property type="match status" value="1"/>
</dbReference>
<evidence type="ECO:0000256" key="2">
    <source>
        <dbReference type="ARBA" id="ARBA00009539"/>
    </source>
</evidence>
<evidence type="ECO:0000256" key="6">
    <source>
        <dbReference type="ARBA" id="ARBA00023002"/>
    </source>
</evidence>
<dbReference type="GO" id="GO:0006730">
    <property type="term" value="P:one-carbon metabolic process"/>
    <property type="evidence" value="ECO:0007669"/>
    <property type="project" value="UniProtKB-KW"/>
</dbReference>
<evidence type="ECO:0000256" key="1">
    <source>
        <dbReference type="ARBA" id="ARBA00004903"/>
    </source>
</evidence>
<dbReference type="EMBL" id="CP036280">
    <property type="protein sequence ID" value="QDU71119.1"/>
    <property type="molecule type" value="Genomic_DNA"/>
</dbReference>
<dbReference type="GO" id="GO:0004146">
    <property type="term" value="F:dihydrofolate reductase activity"/>
    <property type="evidence" value="ECO:0007669"/>
    <property type="project" value="UniProtKB-EC"/>
</dbReference>
<dbReference type="InterPro" id="IPR012259">
    <property type="entry name" value="DHFR"/>
</dbReference>
<evidence type="ECO:0000256" key="4">
    <source>
        <dbReference type="ARBA" id="ARBA00022563"/>
    </source>
</evidence>
<sequence length="165" mass="18910">MILSLIYARSENHVIGRDGKLPWRLPEDFRHFKRTTLGHPIIMGRRTFEDHNAVLPGRTNIVLTRNPDFPFPGITARRTLDDALAPYRDTDEEVFIIGGAGLFAEAFPMADRVYETVVHAEVEGDVVLSAFDFSGWNHEVLMEHPVDERHEIGFTVTRRSRMSHE</sequence>
<dbReference type="PANTHER" id="PTHR48069">
    <property type="entry name" value="DIHYDROFOLATE REDUCTASE"/>
    <property type="match status" value="1"/>
</dbReference>
<keyword evidence="4 8" id="KW-0554">One-carbon metabolism</keyword>